<dbReference type="EnsemblMetazoa" id="ASIC021913-RA">
    <property type="protein sequence ID" value="ASIC021913-PA"/>
    <property type="gene ID" value="ASIC021913"/>
</dbReference>
<gene>
    <name evidence="1" type="ORF">ZHAS_00021913</name>
</gene>
<protein>
    <submittedName>
        <fullName evidence="1 2">Tor pathway phosphatidylinositol 3-kinase</fullName>
    </submittedName>
</protein>
<dbReference type="EMBL" id="ATLV01026930">
    <property type="status" value="NOT_ANNOTATED_CDS"/>
    <property type="molecule type" value="Genomic_DNA"/>
</dbReference>
<accession>A0A084WTX2</accession>
<dbReference type="VEuPathDB" id="VectorBase:ASIC021913"/>
<reference evidence="2" key="2">
    <citation type="submission" date="2020-05" db="UniProtKB">
        <authorList>
            <consortium name="EnsemblMetazoa"/>
        </authorList>
    </citation>
    <scope>IDENTIFICATION</scope>
</reference>
<dbReference type="GO" id="GO:0016301">
    <property type="term" value="F:kinase activity"/>
    <property type="evidence" value="ECO:0007669"/>
    <property type="project" value="UniProtKB-KW"/>
</dbReference>
<evidence type="ECO:0000313" key="1">
    <source>
        <dbReference type="EMBL" id="KFB53666.1"/>
    </source>
</evidence>
<keyword evidence="1" id="KW-0418">Kinase</keyword>
<reference evidence="1 3" key="1">
    <citation type="journal article" date="2014" name="BMC Genomics">
        <title>Genome sequence of Anopheles sinensis provides insight into genetics basis of mosquito competence for malaria parasites.</title>
        <authorList>
            <person name="Zhou D."/>
            <person name="Zhang D."/>
            <person name="Ding G."/>
            <person name="Shi L."/>
            <person name="Hou Q."/>
            <person name="Ye Y."/>
            <person name="Xu Y."/>
            <person name="Zhou H."/>
            <person name="Xiong C."/>
            <person name="Li S."/>
            <person name="Yu J."/>
            <person name="Hong S."/>
            <person name="Yu X."/>
            <person name="Zou P."/>
            <person name="Chen C."/>
            <person name="Chang X."/>
            <person name="Wang W."/>
            <person name="Lv Y."/>
            <person name="Sun Y."/>
            <person name="Ma L."/>
            <person name="Shen B."/>
            <person name="Zhu C."/>
        </authorList>
    </citation>
    <scope>NUCLEOTIDE SEQUENCE [LARGE SCALE GENOMIC DNA]</scope>
</reference>
<proteinExistence type="predicted"/>
<name>A0A084WTX2_ANOSI</name>
<dbReference type="Proteomes" id="UP000030765">
    <property type="component" value="Unassembled WGS sequence"/>
</dbReference>
<organism evidence="1">
    <name type="scientific">Anopheles sinensis</name>
    <name type="common">Mosquito</name>
    <dbReference type="NCBI Taxonomy" id="74873"/>
    <lineage>
        <taxon>Eukaryota</taxon>
        <taxon>Metazoa</taxon>
        <taxon>Ecdysozoa</taxon>
        <taxon>Arthropoda</taxon>
        <taxon>Hexapoda</taxon>
        <taxon>Insecta</taxon>
        <taxon>Pterygota</taxon>
        <taxon>Neoptera</taxon>
        <taxon>Endopterygota</taxon>
        <taxon>Diptera</taxon>
        <taxon>Nematocera</taxon>
        <taxon>Culicoidea</taxon>
        <taxon>Culicidae</taxon>
        <taxon>Anophelinae</taxon>
        <taxon>Anopheles</taxon>
    </lineage>
</organism>
<keyword evidence="3" id="KW-1185">Reference proteome</keyword>
<dbReference type="AlphaFoldDB" id="A0A084WTX2"/>
<evidence type="ECO:0000313" key="2">
    <source>
        <dbReference type="EnsemblMetazoa" id="ASIC021913-PA"/>
    </source>
</evidence>
<evidence type="ECO:0000313" key="3">
    <source>
        <dbReference type="Proteomes" id="UP000030765"/>
    </source>
</evidence>
<dbReference type="EMBL" id="KE525420">
    <property type="protein sequence ID" value="KFB53666.1"/>
    <property type="molecule type" value="Genomic_DNA"/>
</dbReference>
<keyword evidence="1" id="KW-0808">Transferase</keyword>
<sequence length="54" mass="6230">MRRAREKLTNRQLGCVDVCGTILTEFVRDVVEWFRSRYERMAGGGHNNNSTGNK</sequence>